<feature type="compositionally biased region" description="Basic and acidic residues" evidence="2">
    <location>
        <begin position="458"/>
        <end position="474"/>
    </location>
</feature>
<keyword evidence="5" id="KW-1185">Reference proteome</keyword>
<dbReference type="OMA" id="YIPARRY"/>
<evidence type="ECO:0000256" key="2">
    <source>
        <dbReference type="SAM" id="MobiDB-lite"/>
    </source>
</evidence>
<organism evidence="4 5">
    <name type="scientific">Gadus morhua</name>
    <name type="common">Atlantic cod</name>
    <dbReference type="NCBI Taxonomy" id="8049"/>
    <lineage>
        <taxon>Eukaryota</taxon>
        <taxon>Metazoa</taxon>
        <taxon>Chordata</taxon>
        <taxon>Craniata</taxon>
        <taxon>Vertebrata</taxon>
        <taxon>Euteleostomi</taxon>
        <taxon>Actinopterygii</taxon>
        <taxon>Neopterygii</taxon>
        <taxon>Teleostei</taxon>
        <taxon>Neoteleostei</taxon>
        <taxon>Acanthomorphata</taxon>
        <taxon>Zeiogadaria</taxon>
        <taxon>Gadariae</taxon>
        <taxon>Gadiformes</taxon>
        <taxon>Gadoidei</taxon>
        <taxon>Gadidae</taxon>
        <taxon>Gadus</taxon>
    </lineage>
</organism>
<evidence type="ECO:0000313" key="4">
    <source>
        <dbReference type="Ensembl" id="ENSGMOP00000033167.1"/>
    </source>
</evidence>
<dbReference type="AlphaFoldDB" id="A0A8C5AQL8"/>
<dbReference type="PANTHER" id="PTHR15665">
    <property type="entry name" value="ASTEROID PROTEIN"/>
    <property type="match status" value="1"/>
</dbReference>
<dbReference type="Pfam" id="PF12813">
    <property type="entry name" value="XPG_I_2"/>
    <property type="match status" value="1"/>
</dbReference>
<reference evidence="4" key="2">
    <citation type="submission" date="2025-09" db="UniProtKB">
        <authorList>
            <consortium name="Ensembl"/>
        </authorList>
    </citation>
    <scope>IDENTIFICATION</scope>
</reference>
<dbReference type="Ensembl" id="ENSGMOT00000029897.1">
    <property type="protein sequence ID" value="ENSGMOP00000033167.1"/>
    <property type="gene ID" value="ENSGMOG00000030835.1"/>
</dbReference>
<feature type="region of interest" description="Disordered" evidence="2">
    <location>
        <begin position="283"/>
        <end position="303"/>
    </location>
</feature>
<proteinExistence type="inferred from homology"/>
<evidence type="ECO:0000313" key="5">
    <source>
        <dbReference type="Proteomes" id="UP000694546"/>
    </source>
</evidence>
<dbReference type="InterPro" id="IPR029060">
    <property type="entry name" value="PIN-like_dom_sf"/>
</dbReference>
<feature type="compositionally biased region" description="Gly residues" evidence="2">
    <location>
        <begin position="415"/>
        <end position="426"/>
    </location>
</feature>
<evidence type="ECO:0000256" key="1">
    <source>
        <dbReference type="ARBA" id="ARBA00007398"/>
    </source>
</evidence>
<dbReference type="GeneTree" id="ENSGT00390000010145"/>
<dbReference type="InterPro" id="IPR026832">
    <property type="entry name" value="Asteroid"/>
</dbReference>
<feature type="domain" description="Asteroid" evidence="3">
    <location>
        <begin position="132"/>
        <end position="202"/>
    </location>
</feature>
<reference evidence="4" key="1">
    <citation type="submission" date="2025-08" db="UniProtKB">
        <authorList>
            <consortium name="Ensembl"/>
        </authorList>
    </citation>
    <scope>IDENTIFICATION</scope>
</reference>
<feature type="compositionally biased region" description="Basic residues" evidence="2">
    <location>
        <begin position="726"/>
        <end position="735"/>
    </location>
</feature>
<accession>A0A8C5AQL8</accession>
<gene>
    <name evidence="4" type="primary">aste1b</name>
</gene>
<sequence length="761" mass="82359">MGVHGLTTYVEGNKQFFQDVKLRDSVLIIDGCSLYFRLYFNHSLDQQHGGDYDAFSALLHQFFSALAVCNIQPFVVLDGGMDPSDKKFSTLRARLQSKIKEADCLSHGRHGSVLPYLTRDVFIQVLTQRGVPLVQCPAEADWEIACLAHQWNCPVLTNDSDFFIFDLPGGYLPFRFFNWTNVNGRSPHQWISTRCYTTQLLCRYFRGLNHQLLPLCAVLSGNDYGTPRCAQTLFAMLDLSGLDGTKGGRWPGKPSSTRIEGLLCWLSSFPGPREALGEISRLLGESGRPGDGGGGRKQETTMGQASSRLWTAMQEYCIQTESSLAAWFSGGKIAPGAMATLTAPLPECLGLAAAGGLLSPSVWDVVVMRRVLLYPQVENSKQASCHDCSRAIRQAIYGLLLRRTAQKGADTSDLGRGGQMVVGPGGIALAQESPGQSDRGGTGRGRGERGRGGGGGRVQDHGSQEHKSVAKDGVDGGQGSSGGTALAEGSTAPICVEEYNRQHLNLKRNQVELLPSSQALPLDSLVQAPLPVRRKFLLDILGVNDSALASVSPNLWLAVGATMFWFREASPSPSLPQLQALILGMVHGEVACNNQSGATANQFSIPQLNWASERGVWGRLDRLRVRPGERRGLDIGAAHGYCQWQACLWSASCLNHLLLQPLPQAHMTWLFSGSLVHGLLINLSAGRSTESLLGGGPLSGKLYCTLLDAVRNCSSITPESSGGGAKRNRRRRGGRGRGGGGERETDLSNRFAFLMTDEDFE</sequence>
<feature type="region of interest" description="Disordered" evidence="2">
    <location>
        <begin position="717"/>
        <end position="745"/>
    </location>
</feature>
<dbReference type="SUPFAM" id="SSF88723">
    <property type="entry name" value="PIN domain-like"/>
    <property type="match status" value="1"/>
</dbReference>
<dbReference type="Gene3D" id="3.40.50.1010">
    <property type="entry name" value="5'-nuclease"/>
    <property type="match status" value="1"/>
</dbReference>
<dbReference type="InterPro" id="IPR039436">
    <property type="entry name" value="Asteroid_dom"/>
</dbReference>
<dbReference type="Proteomes" id="UP000694546">
    <property type="component" value="Chromosome 22"/>
</dbReference>
<evidence type="ECO:0000259" key="3">
    <source>
        <dbReference type="Pfam" id="PF12813"/>
    </source>
</evidence>
<dbReference type="PANTHER" id="PTHR15665:SF1">
    <property type="entry name" value="PROTEIN ASTEROID HOMOLOG 1"/>
    <property type="match status" value="1"/>
</dbReference>
<protein>
    <recommendedName>
        <fullName evidence="3">Asteroid domain-containing protein</fullName>
    </recommendedName>
</protein>
<dbReference type="OrthoDB" id="25987at2759"/>
<comment type="similarity">
    <text evidence="1">Belongs to the asteroid family.</text>
</comment>
<name>A0A8C5AQL8_GADMO</name>
<feature type="region of interest" description="Disordered" evidence="2">
    <location>
        <begin position="408"/>
        <end position="487"/>
    </location>
</feature>